<dbReference type="GO" id="GO:0005634">
    <property type="term" value="C:nucleus"/>
    <property type="evidence" value="ECO:0007669"/>
    <property type="project" value="UniProtKB-SubCell"/>
</dbReference>
<keyword evidence="10" id="KW-1185">Reference proteome</keyword>
<evidence type="ECO:0000256" key="1">
    <source>
        <dbReference type="ARBA" id="ARBA00001968"/>
    </source>
</evidence>
<evidence type="ECO:0000256" key="5">
    <source>
        <dbReference type="ARBA" id="ARBA00022723"/>
    </source>
</evidence>
<evidence type="ECO:0000256" key="3">
    <source>
        <dbReference type="ARBA" id="ARBA00006958"/>
    </source>
</evidence>
<feature type="domain" description="DDE Tnp4" evidence="8">
    <location>
        <begin position="146"/>
        <end position="271"/>
    </location>
</feature>
<keyword evidence="7" id="KW-0539">Nucleus</keyword>
<gene>
    <name evidence="9" type="ORF">RN001_010192</name>
</gene>
<dbReference type="InterPro" id="IPR045249">
    <property type="entry name" value="HARBI1-like"/>
</dbReference>
<dbReference type="Pfam" id="PF13359">
    <property type="entry name" value="DDE_Tnp_4"/>
    <property type="match status" value="1"/>
</dbReference>
<dbReference type="PANTHER" id="PTHR22930">
    <property type="match status" value="1"/>
</dbReference>
<dbReference type="GO" id="GO:0016787">
    <property type="term" value="F:hydrolase activity"/>
    <property type="evidence" value="ECO:0007669"/>
    <property type="project" value="UniProtKB-KW"/>
</dbReference>
<comment type="caution">
    <text evidence="9">The sequence shown here is derived from an EMBL/GenBank/DDBJ whole genome shotgun (WGS) entry which is preliminary data.</text>
</comment>
<evidence type="ECO:0000313" key="9">
    <source>
        <dbReference type="EMBL" id="KAK4877686.1"/>
    </source>
</evidence>
<dbReference type="AlphaFoldDB" id="A0AAN7P9M1"/>
<keyword evidence="5" id="KW-0479">Metal-binding</keyword>
<evidence type="ECO:0000256" key="6">
    <source>
        <dbReference type="ARBA" id="ARBA00022801"/>
    </source>
</evidence>
<name>A0AAN7P9M1_9COLE</name>
<evidence type="ECO:0000256" key="4">
    <source>
        <dbReference type="ARBA" id="ARBA00022722"/>
    </source>
</evidence>
<evidence type="ECO:0000256" key="2">
    <source>
        <dbReference type="ARBA" id="ARBA00004123"/>
    </source>
</evidence>
<evidence type="ECO:0000313" key="10">
    <source>
        <dbReference type="Proteomes" id="UP001353858"/>
    </source>
</evidence>
<evidence type="ECO:0000259" key="8">
    <source>
        <dbReference type="Pfam" id="PF13359"/>
    </source>
</evidence>
<sequence>MLIQVVVDEAKQHNNVIPENRLVPVYNQGYIEIVSNYSLSEFKSHFRMSRRAMEELCTLVAPYLQEQHLRINLETKVCFFVWLLAKQESFHAVSDRFGFNKGTGNYIFKKILSSISQLKDEYIKWPTPAECVQIAARIENRLAGAIDGTHIKQTKNNAIDFSNRKGQKSMILQGVCDDMRVFTDVFIGMSSRLHDARVFSNSPLFNKLVNDPILLPPHQHLLGDAAYALLQCLLKPYRDNGYLNAQQVRFNQVMSGQRYEIAFGLLKDIFCRRVQSMNTARAQKLNKFIVTDYFEKLKNVLLDLDLIDKSKRIYNVDEIGCRLTFHNQ</sequence>
<dbReference type="GO" id="GO:0046872">
    <property type="term" value="F:metal ion binding"/>
    <property type="evidence" value="ECO:0007669"/>
    <property type="project" value="UniProtKB-KW"/>
</dbReference>
<dbReference type="EMBL" id="JARPUR010000004">
    <property type="protein sequence ID" value="KAK4877686.1"/>
    <property type="molecule type" value="Genomic_DNA"/>
</dbReference>
<comment type="subcellular location">
    <subcellularLocation>
        <location evidence="2">Nucleus</location>
    </subcellularLocation>
</comment>
<keyword evidence="4" id="KW-0540">Nuclease</keyword>
<comment type="similarity">
    <text evidence="3">Belongs to the HARBI1 family.</text>
</comment>
<reference evidence="10" key="1">
    <citation type="submission" date="2023-01" db="EMBL/GenBank/DDBJ databases">
        <title>Key to firefly adult light organ development and bioluminescence: homeobox transcription factors regulate luciferase expression and transportation to peroxisome.</title>
        <authorList>
            <person name="Fu X."/>
        </authorList>
    </citation>
    <scope>NUCLEOTIDE SEQUENCE [LARGE SCALE GENOMIC DNA]</scope>
</reference>
<dbReference type="PANTHER" id="PTHR22930:SF292">
    <property type="entry name" value="DDE TNP4 DOMAIN-CONTAINING PROTEIN"/>
    <property type="match status" value="1"/>
</dbReference>
<dbReference type="InterPro" id="IPR027806">
    <property type="entry name" value="HARBI1_dom"/>
</dbReference>
<dbReference type="GO" id="GO:0004518">
    <property type="term" value="F:nuclease activity"/>
    <property type="evidence" value="ECO:0007669"/>
    <property type="project" value="UniProtKB-KW"/>
</dbReference>
<evidence type="ECO:0000256" key="7">
    <source>
        <dbReference type="ARBA" id="ARBA00023242"/>
    </source>
</evidence>
<accession>A0AAN7P9M1</accession>
<comment type="cofactor">
    <cofactor evidence="1">
        <name>a divalent metal cation</name>
        <dbReference type="ChEBI" id="CHEBI:60240"/>
    </cofactor>
</comment>
<keyword evidence="6" id="KW-0378">Hydrolase</keyword>
<organism evidence="9 10">
    <name type="scientific">Aquatica leii</name>
    <dbReference type="NCBI Taxonomy" id="1421715"/>
    <lineage>
        <taxon>Eukaryota</taxon>
        <taxon>Metazoa</taxon>
        <taxon>Ecdysozoa</taxon>
        <taxon>Arthropoda</taxon>
        <taxon>Hexapoda</taxon>
        <taxon>Insecta</taxon>
        <taxon>Pterygota</taxon>
        <taxon>Neoptera</taxon>
        <taxon>Endopterygota</taxon>
        <taxon>Coleoptera</taxon>
        <taxon>Polyphaga</taxon>
        <taxon>Elateriformia</taxon>
        <taxon>Elateroidea</taxon>
        <taxon>Lampyridae</taxon>
        <taxon>Luciolinae</taxon>
        <taxon>Aquatica</taxon>
    </lineage>
</organism>
<dbReference type="Proteomes" id="UP001353858">
    <property type="component" value="Unassembled WGS sequence"/>
</dbReference>
<proteinExistence type="inferred from homology"/>
<protein>
    <recommendedName>
        <fullName evidence="8">DDE Tnp4 domain-containing protein</fullName>
    </recommendedName>
</protein>